<keyword evidence="1" id="KW-0472">Membrane</keyword>
<name>A0A6J5J054_9BURK</name>
<feature type="transmembrane region" description="Helical" evidence="1">
    <location>
        <begin position="6"/>
        <end position="24"/>
    </location>
</feature>
<evidence type="ECO:0000313" key="3">
    <source>
        <dbReference type="Proteomes" id="UP000494301"/>
    </source>
</evidence>
<reference evidence="2 3" key="1">
    <citation type="submission" date="2020-04" db="EMBL/GenBank/DDBJ databases">
        <authorList>
            <person name="Depoorter E."/>
        </authorList>
    </citation>
    <scope>NUCLEOTIDE SEQUENCE [LARGE SCALE GENOMIC DNA]</scope>
    <source>
        <strain evidence="2 3">BCC0217</strain>
    </source>
</reference>
<keyword evidence="1" id="KW-1133">Transmembrane helix</keyword>
<dbReference type="EMBL" id="CABWIL020000010">
    <property type="protein sequence ID" value="CAB3964974.1"/>
    <property type="molecule type" value="Genomic_DNA"/>
</dbReference>
<gene>
    <name evidence="2" type="ORF">BLA3211_03165</name>
</gene>
<feature type="transmembrane region" description="Helical" evidence="1">
    <location>
        <begin position="31"/>
        <end position="53"/>
    </location>
</feature>
<evidence type="ECO:0000313" key="2">
    <source>
        <dbReference type="EMBL" id="CAB3964974.1"/>
    </source>
</evidence>
<sequence length="64" mass="6680">MSVLGPILVVLLLAAGVFVAIRFWHKPITRIFTVIVAVIAGLGIAWAAVYLIALSSVQCLGSCG</sequence>
<organism evidence="2 3">
    <name type="scientific">Burkholderia aenigmatica</name>
    <dbReference type="NCBI Taxonomy" id="2015348"/>
    <lineage>
        <taxon>Bacteria</taxon>
        <taxon>Pseudomonadati</taxon>
        <taxon>Pseudomonadota</taxon>
        <taxon>Betaproteobacteria</taxon>
        <taxon>Burkholderiales</taxon>
        <taxon>Burkholderiaceae</taxon>
        <taxon>Burkholderia</taxon>
        <taxon>Burkholderia cepacia complex</taxon>
    </lineage>
</organism>
<dbReference type="AlphaFoldDB" id="A0A6J5J054"/>
<keyword evidence="1" id="KW-0812">Transmembrane</keyword>
<dbReference type="RefSeq" id="WP_175221740.1">
    <property type="nucleotide sequence ID" value="NZ_CABWIL020000010.1"/>
</dbReference>
<accession>A0A6J5J054</accession>
<dbReference type="Proteomes" id="UP000494301">
    <property type="component" value="Unassembled WGS sequence"/>
</dbReference>
<protein>
    <submittedName>
        <fullName evidence="2">Uncharacterized protein</fullName>
    </submittedName>
</protein>
<evidence type="ECO:0000256" key="1">
    <source>
        <dbReference type="SAM" id="Phobius"/>
    </source>
</evidence>
<proteinExistence type="predicted"/>